<dbReference type="Proteomes" id="UP001056685">
    <property type="component" value="Segment"/>
</dbReference>
<name>A0A9E7MQQ4_9CAUD</name>
<gene>
    <name evidence="1" type="ORF">KABACHOK_02710</name>
</gene>
<evidence type="ECO:0000313" key="2">
    <source>
        <dbReference type="Proteomes" id="UP001056685"/>
    </source>
</evidence>
<evidence type="ECO:0000313" key="1">
    <source>
        <dbReference type="EMBL" id="USN14107.1"/>
    </source>
</evidence>
<proteinExistence type="predicted"/>
<organism evidence="1 2">
    <name type="scientific">Brevundimonas phage vB_BpoS-Kabachok</name>
    <dbReference type="NCBI Taxonomy" id="2948600"/>
    <lineage>
        <taxon>Viruses</taxon>
        <taxon>Duplodnaviria</taxon>
        <taxon>Heunggongvirae</taxon>
        <taxon>Uroviricota</taxon>
        <taxon>Caudoviricetes</taxon>
        <taxon>Jeanschmidtviridae</taxon>
        <taxon>Marchewkavirus</taxon>
        <taxon>Marchewkavirus kabachok</taxon>
    </lineage>
</organism>
<accession>A0A9E7MQQ4</accession>
<sequence>MTDGVESPLEHRQPRRGDKVVSARFGDVAVEGVVVSFASGRLTLQSPKDGRLTLPIQRFTWKPRAKHWVCWPADMLRHMKTVLQAEEAHARARYGLEPRVGDFCLISGRAGWISHYYAKPVRADPRAGAIFNALAGYEITTAAGPVRIECGQITYDAEERRWIATP</sequence>
<keyword evidence="2" id="KW-1185">Reference proteome</keyword>
<protein>
    <submittedName>
        <fullName evidence="1">Uncharacterized protein</fullName>
    </submittedName>
</protein>
<dbReference type="EMBL" id="ON529852">
    <property type="protein sequence ID" value="USN14107.1"/>
    <property type="molecule type" value="Genomic_DNA"/>
</dbReference>
<reference evidence="1" key="1">
    <citation type="submission" date="2022-05" db="EMBL/GenBank/DDBJ databases">
        <authorList>
            <person name="Friedrich I."/>
            <person name="Poehlein A."/>
            <person name="Schneider D."/>
            <person name="Hertel R."/>
            <person name="Daniel R."/>
        </authorList>
    </citation>
    <scope>NUCLEOTIDE SEQUENCE</scope>
</reference>